<organism evidence="4 5">
    <name type="scientific">Nocardioides soli</name>
    <dbReference type="NCBI Taxonomy" id="1036020"/>
    <lineage>
        <taxon>Bacteria</taxon>
        <taxon>Bacillati</taxon>
        <taxon>Actinomycetota</taxon>
        <taxon>Actinomycetes</taxon>
        <taxon>Propionibacteriales</taxon>
        <taxon>Nocardioidaceae</taxon>
        <taxon>Nocardioides</taxon>
    </lineage>
</organism>
<evidence type="ECO:0000313" key="4">
    <source>
        <dbReference type="EMBL" id="MBB3041512.1"/>
    </source>
</evidence>
<dbReference type="PANTHER" id="PTHR22953:SF153">
    <property type="entry name" value="PURPLE ACID PHOSPHATASE"/>
    <property type="match status" value="1"/>
</dbReference>
<name>A0A7W4VTI3_9ACTN</name>
<evidence type="ECO:0000256" key="2">
    <source>
        <dbReference type="SAM" id="SignalP"/>
    </source>
</evidence>
<dbReference type="PANTHER" id="PTHR22953">
    <property type="entry name" value="ACID PHOSPHATASE RELATED"/>
    <property type="match status" value="1"/>
</dbReference>
<gene>
    <name evidence="4" type="ORF">FHU40_001313</name>
</gene>
<reference evidence="4 5" key="1">
    <citation type="submission" date="2020-08" db="EMBL/GenBank/DDBJ databases">
        <title>Sequencing the genomes of 1000 actinobacteria strains.</title>
        <authorList>
            <person name="Klenk H.-P."/>
        </authorList>
    </citation>
    <scope>NUCLEOTIDE SEQUENCE [LARGE SCALE GENOMIC DNA]</scope>
    <source>
        <strain evidence="4 5">DSM 105498</strain>
    </source>
</reference>
<dbReference type="InterPro" id="IPR039331">
    <property type="entry name" value="PAPs-like"/>
</dbReference>
<accession>A0A7W4VTI3</accession>
<feature type="signal peptide" evidence="2">
    <location>
        <begin position="1"/>
        <end position="30"/>
    </location>
</feature>
<comment type="caution">
    <text evidence="4">The sequence shown here is derived from an EMBL/GenBank/DDBJ whole genome shotgun (WGS) entry which is preliminary data.</text>
</comment>
<dbReference type="SUPFAM" id="SSF89550">
    <property type="entry name" value="PHP domain-like"/>
    <property type="match status" value="1"/>
</dbReference>
<dbReference type="SUPFAM" id="SSF56300">
    <property type="entry name" value="Metallo-dependent phosphatases"/>
    <property type="match status" value="1"/>
</dbReference>
<dbReference type="GO" id="GO:0003993">
    <property type="term" value="F:acid phosphatase activity"/>
    <property type="evidence" value="ECO:0007669"/>
    <property type="project" value="InterPro"/>
</dbReference>
<feature type="chain" id="PRO_5030875032" description="Calcineurin-like phosphoesterase domain-containing protein" evidence="2">
    <location>
        <begin position="31"/>
        <end position="2228"/>
    </location>
</feature>
<dbReference type="Pfam" id="PF00149">
    <property type="entry name" value="Metallophos"/>
    <property type="match status" value="1"/>
</dbReference>
<dbReference type="InterPro" id="IPR029052">
    <property type="entry name" value="Metallo-depent_PP-like"/>
</dbReference>
<keyword evidence="1 2" id="KW-0732">Signal</keyword>
<proteinExistence type="predicted"/>
<evidence type="ECO:0000313" key="5">
    <source>
        <dbReference type="Proteomes" id="UP000589626"/>
    </source>
</evidence>
<feature type="domain" description="Calcineurin-like phosphoesterase" evidence="3">
    <location>
        <begin position="626"/>
        <end position="820"/>
    </location>
</feature>
<evidence type="ECO:0000256" key="1">
    <source>
        <dbReference type="ARBA" id="ARBA00022729"/>
    </source>
</evidence>
<dbReference type="InterPro" id="IPR004843">
    <property type="entry name" value="Calcineurin-like_PHP"/>
</dbReference>
<evidence type="ECO:0000259" key="3">
    <source>
        <dbReference type="Pfam" id="PF00149"/>
    </source>
</evidence>
<dbReference type="Gene3D" id="3.20.20.140">
    <property type="entry name" value="Metal-dependent hydrolases"/>
    <property type="match status" value="1"/>
</dbReference>
<dbReference type="RefSeq" id="WP_183591404.1">
    <property type="nucleotide sequence ID" value="NZ_JACHWR010000001.1"/>
</dbReference>
<dbReference type="Gene3D" id="3.60.21.10">
    <property type="match status" value="1"/>
</dbReference>
<dbReference type="Proteomes" id="UP000589626">
    <property type="component" value="Unassembled WGS sequence"/>
</dbReference>
<sequence length="2228" mass="235909">MKHRPRGRIARCLGAALTGILATGTLTAIAVPTALAGTAEEQRPSYLGKTLYTGEFHSHTSVSDGVQLPDDAFAHVREETDADFFAVSEHDVMWDLRNGDDFIDDWRDADSEEWRYVHEAVDHFNGAQDELVAVPSIETTWYDGTGHINVFDADWKATARATEKGSVDGFANSFGTGDLKYDVYTFFARLKQDPEAIGQFNHPSPQGKGNFFGFNGLDREVDERMELIEVRSDAQFTQFVKALDTGWHLAPVWNGDEHSATWVTSNQAITGVWATEHSLNGLYAAMRDRSTFSTQDVNATLAFGGNDRLMGSILPADTEHVAFDVALSDPDTRDSFAKVELIGNGGQVVHAFPDVSGNDLELRHELDVRDGDYYLLRATQADGQTVVSAPIWIGETTRGADYAPRITVPADYPATVSYGAEIALPAATATDDSGATPAVTYEVYDAAGLVPVDNDAFRVRSYDDHFVVVKAEDASGNIGAELIRLVVDQAELDPAGVFQYFGSTAVVAERAGGTGIAVSTDRAVERVYAQVLPADRDDWSTAEVLTSTNDRPYEVNTIGNDEPTYQHSITGQTLRSHEFDLTGLTEGDRYHYRFGVAVDGAAPAASDAAWTDVQGEFVAGGKGNEPIYAIGDLQATTHDPDDLGLLRDVLARLQEEVPGGRTLLQTGDLVDNGGRGQYWQEVFDHVFDGLDIQYAPVAGNHETYGDLDYNSVSDDRTTIFGNMFDTPKNGRIGESNYSFDRGDVHVAVLNSVVDMDRQLAWLAKDIRASDRTWNVVTGHYSYYGGSHGNDGPLAADRPKLTAAFEKLGVDLYIGGHDHIYKRSTIYDGRLAETPAEEAEGTTFVTLGSAGPKFYGNVVHWWDDVVFDEDTQLGTVLEVVDDGLRLTTYTLDGRTVDTYTVRKPQRSWRVTSTDVEGRAMEGVGVVSHEGSPDEATVIAATYDRTGRTLREVREVRVELDHEGSEQYTTFDTPLPVNPSDTVKVFAWDGLATARPLMGATLVREGIEGQGTAADPYLINAAGDLDKITNDPEGHYLLTTDLDLGGTTRSQLDRLVTFRGVFDGGGHTIRDFTTPETQGVGLFADNYGTVRNLVVEGEVETDRGTVGLVADQNHGLIERVRTAGSIAGATRVGGIVGDHYGTIRDSYSTAAVTTTGLYAGGVVAIAIGGSVTERVYATGTVKATGRNAGGVVSYGYENTRVGNVVSLNERVQAPSFAHAIVGRVSDGQIADLARNYTSSAVTVLGESLTEPPAADNWRGEVVPAATLRTAAFFADLGWDLDGVWEWHPDAKRPLLRRAAEEIDLGTVRPALERDDDGAWLVAAPDDLRQVVQFPDESYRLAADLDVAGHDLPQLGSARAFNGVLDGDGHLIRGWSSAQGGVFSLIGAEGRVQDLGIVGLAVTKPTARGGGLVDTLRGTVERVWTSGSVRAQSYAGGIAGESFGTIRDSYSTATVATTGGNYAGGIIGVADSPSTTERVYATGVVNSSGTSAGGVSGYARNSATIVRQAFALNPSVTGTTTSQRVVARSANGETATLERLYAVETLSAGVQSSTAVGPQTLNGETRTVAQAGSPATWRDDVGLDLDGVWAWHADGKRPVLVEATEEIEVADHPALEQEDGTWLVSRAVDLQQVALFPAESYRLTADLDLAGQPVRIESFSGSLDGGGHAIRNLAATQGGLFGTIAADGRVHDLGLADVAIAKATLKAGGLVDTLRGTVERVWTSGSVRAHSYAGGIAGESFGTIRDSYSTAEVTATSTSYAGGIVGVADSPSTTERVYATGAVRATTASAGGLAGYARNSGSVVRGGVALNPSVTATADASRIVARFASGQTATLADLYALDTLAPSVQTNATTGPGTLNGASLTAEELAQAAAWTAAGFDLASVWSWDDERGRPVLSGAAGSVVRPAAYRPRKAGPARVISDSAPARSHEVVIDGDGTATVTVGLGSAAADAPAGILVLRTGADPRAPRAEDIVFVDQRATDAAGRLSFEAHLGASTDGLRLAVGVAGQTDRYLAWLDPQTGGGGPVDPVDPGGSGDLERAVPELTADRLVAAWGERATLRVRAGGARGPASGELRITTGSRTLATGTLSGGAATVVLPRRSQTVGRHVLTVSYGGDGSYLARTTTVRVRVTKAAGTLRVATVTPKRIEAKRTRAKVRLRLDAPSGVSTNGTVRIRVAGRTVRAKLHDGVAKVRLPRIPKPGATRLVAVFPGNAEVQPTRASVRIRVVRR</sequence>
<dbReference type="Gene3D" id="2.160.20.110">
    <property type="match status" value="3"/>
</dbReference>
<dbReference type="EMBL" id="JACHWR010000001">
    <property type="protein sequence ID" value="MBB3041512.1"/>
    <property type="molecule type" value="Genomic_DNA"/>
</dbReference>
<dbReference type="InterPro" id="IPR016195">
    <property type="entry name" value="Pol/histidinol_Pase-like"/>
</dbReference>
<protein>
    <recommendedName>
        <fullName evidence="3">Calcineurin-like phosphoesterase domain-containing protein</fullName>
    </recommendedName>
</protein>
<keyword evidence="5" id="KW-1185">Reference proteome</keyword>